<dbReference type="PIRSF" id="PIRSF030561">
    <property type="entry name" value="UCP030561"/>
    <property type="match status" value="1"/>
</dbReference>
<evidence type="ECO:0000259" key="1">
    <source>
        <dbReference type="Pfam" id="PF12680"/>
    </source>
</evidence>
<keyword evidence="3" id="KW-1185">Reference proteome</keyword>
<dbReference type="InterPro" id="IPR032710">
    <property type="entry name" value="NTF2-like_dom_sf"/>
</dbReference>
<comment type="caution">
    <text evidence="2">The sequence shown here is derived from an EMBL/GenBank/DDBJ whole genome shotgun (WGS) entry which is preliminary data.</text>
</comment>
<reference evidence="2 3" key="1">
    <citation type="submission" date="2024-09" db="EMBL/GenBank/DDBJ databases">
        <title>Nodulacao em especies de Leguminosae Basais da Amazonia e Caracterizacao dos Rizobios e Bacterias Associadas aos Nodulos.</title>
        <authorList>
            <person name="Jambeiro I.C.A."/>
            <person name="Lopes I.S."/>
            <person name="Aguiar E.R.G.R."/>
            <person name="Santos A.F.J."/>
            <person name="Dos Santos J.M.F."/>
            <person name="Gross E."/>
        </authorList>
    </citation>
    <scope>NUCLEOTIDE SEQUENCE [LARGE SCALE GENOMIC DNA]</scope>
    <source>
        <strain evidence="2 3">BRUESC1165</strain>
    </source>
</reference>
<feature type="domain" description="SnoaL-like" evidence="1">
    <location>
        <begin position="11"/>
        <end position="109"/>
    </location>
</feature>
<sequence length="124" mass="14023">MGHQIEPTEVVRKQLEAYNAKDIDAFMSHWAEDAQFLAFPSELLAQGADQIRERHVARFKEPNLFGQLISRMNVGNLVINREVVTRTFPEGPGRVDVIGIYEVEGGKIRKAWFKTGTPVLDRAS</sequence>
<dbReference type="InterPro" id="IPR008317">
    <property type="entry name" value="UCP030561"/>
</dbReference>
<dbReference type="SUPFAM" id="SSF54427">
    <property type="entry name" value="NTF2-like"/>
    <property type="match status" value="1"/>
</dbReference>
<evidence type="ECO:0000313" key="3">
    <source>
        <dbReference type="Proteomes" id="UP001593940"/>
    </source>
</evidence>
<dbReference type="Pfam" id="PF12680">
    <property type="entry name" value="SnoaL_2"/>
    <property type="match status" value="1"/>
</dbReference>
<dbReference type="Proteomes" id="UP001593940">
    <property type="component" value="Unassembled WGS sequence"/>
</dbReference>
<organism evidence="2 3">
    <name type="scientific">Microvirga arabica</name>
    <dbReference type="NCBI Taxonomy" id="1128671"/>
    <lineage>
        <taxon>Bacteria</taxon>
        <taxon>Pseudomonadati</taxon>
        <taxon>Pseudomonadota</taxon>
        <taxon>Alphaproteobacteria</taxon>
        <taxon>Hyphomicrobiales</taxon>
        <taxon>Methylobacteriaceae</taxon>
        <taxon>Microvirga</taxon>
    </lineage>
</organism>
<dbReference type="Gene3D" id="3.10.450.50">
    <property type="match status" value="1"/>
</dbReference>
<dbReference type="RefSeq" id="WP_377030230.1">
    <property type="nucleotide sequence ID" value="NZ_JBHOMY010000044.1"/>
</dbReference>
<name>A0ABV6YAK1_9HYPH</name>
<gene>
    <name evidence="2" type="ORF">ACETIH_16195</name>
</gene>
<proteinExistence type="predicted"/>
<protein>
    <submittedName>
        <fullName evidence="2">Nuclear transport factor 2 family protein</fullName>
    </submittedName>
</protein>
<evidence type="ECO:0000313" key="2">
    <source>
        <dbReference type="EMBL" id="MFC1458210.1"/>
    </source>
</evidence>
<accession>A0ABV6YAK1</accession>
<dbReference type="InterPro" id="IPR037401">
    <property type="entry name" value="SnoaL-like"/>
</dbReference>
<dbReference type="EMBL" id="JBHOMY010000044">
    <property type="protein sequence ID" value="MFC1458210.1"/>
    <property type="molecule type" value="Genomic_DNA"/>
</dbReference>